<accession>B6JN49</accession>
<dbReference type="AlphaFoldDB" id="B6JN49"/>
<keyword evidence="1" id="KW-0540">Nuclease</keyword>
<organism evidence="1 2">
    <name type="scientific">Helicobacter pylori (strain P12)</name>
    <dbReference type="NCBI Taxonomy" id="570508"/>
    <lineage>
        <taxon>Bacteria</taxon>
        <taxon>Pseudomonadati</taxon>
        <taxon>Campylobacterota</taxon>
        <taxon>Epsilonproteobacteria</taxon>
        <taxon>Campylobacterales</taxon>
        <taxon>Helicobacteraceae</taxon>
        <taxon>Helicobacter</taxon>
    </lineage>
</organism>
<dbReference type="Pfam" id="PF05315">
    <property type="entry name" value="ICEA"/>
    <property type="match status" value="1"/>
</dbReference>
<dbReference type="GO" id="GO:0004519">
    <property type="term" value="F:endonuclease activity"/>
    <property type="evidence" value="ECO:0007669"/>
    <property type="project" value="UniProtKB-KW"/>
</dbReference>
<name>B6JN49_HELP2</name>
<protein>
    <submittedName>
        <fullName evidence="1">Type II R-M system restriction endonuclease</fullName>
    </submittedName>
</protein>
<dbReference type="InterPro" id="IPR007979">
    <property type="entry name" value="NlaIII/ICEA1"/>
</dbReference>
<dbReference type="Proteomes" id="UP000008198">
    <property type="component" value="Chromosome"/>
</dbReference>
<reference evidence="1 2" key="2">
    <citation type="journal article" date="2010" name="Nucleic Acids Res.">
        <title>Strain-specific genes of Helicobacter pylori: genome evolution driven by a novel type IV secretion system and genomic island transfer.</title>
        <authorList>
            <person name="Fischer W."/>
            <person name="Windhager L."/>
            <person name="Rohrer S."/>
            <person name="Zeiller M."/>
            <person name="Karnholz A."/>
            <person name="Hoffmann R."/>
            <person name="Zimmer R."/>
            <person name="Haas R."/>
        </authorList>
    </citation>
    <scope>NUCLEOTIDE SEQUENCE [LARGE SCALE GENOMIC DNA]</scope>
    <source>
        <strain evidence="1 2">P12</strain>
    </source>
</reference>
<proteinExistence type="predicted"/>
<dbReference type="KEGG" id="hpp:HPP12_1175"/>
<reference evidence="2" key="1">
    <citation type="submission" date="2008-10" db="EMBL/GenBank/DDBJ databases">
        <title>The complete genome sequence of Helicobacter pylori strain P12.</title>
        <authorList>
            <person name="Fischer W."/>
            <person name="Windhager L."/>
            <person name="Karnholz A."/>
            <person name="Zeiller M."/>
            <person name="Zimmer R."/>
            <person name="Haas R."/>
        </authorList>
    </citation>
    <scope>NUCLEOTIDE SEQUENCE [LARGE SCALE GENOMIC DNA]</scope>
    <source>
        <strain evidence="2">P12</strain>
    </source>
</reference>
<keyword evidence="1" id="KW-0255">Endonuclease</keyword>
<dbReference type="EMBL" id="CP001217">
    <property type="protein sequence ID" value="ACJ08327.1"/>
    <property type="molecule type" value="Genomic_DNA"/>
</dbReference>
<keyword evidence="1" id="KW-0378">Hydrolase</keyword>
<evidence type="ECO:0000313" key="2">
    <source>
        <dbReference type="Proteomes" id="UP000008198"/>
    </source>
</evidence>
<sequence length="116" mass="13090">MSKSKKELFLELAQPDKTGVSRWVSVTEFVGKYQGLQLGVPGSNGRTSWCRSNSSLAKEFNLEVGYRKAQGNPIDRIRLNGYNTECVFNQNIRQDIKNHYKQQCCAVCAATLKTLK</sequence>
<evidence type="ECO:0000313" key="1">
    <source>
        <dbReference type="EMBL" id="ACJ08327.1"/>
    </source>
</evidence>
<gene>
    <name evidence="1" type="ordered locus">HPP12_1175</name>
</gene>
<dbReference type="HOGENOM" id="CLU_158965_1_0_7"/>